<dbReference type="SUPFAM" id="SSF103473">
    <property type="entry name" value="MFS general substrate transporter"/>
    <property type="match status" value="1"/>
</dbReference>
<feature type="transmembrane region" description="Helical" evidence="8">
    <location>
        <begin position="7"/>
        <end position="25"/>
    </location>
</feature>
<evidence type="ECO:0000256" key="6">
    <source>
        <dbReference type="ARBA" id="ARBA00022989"/>
    </source>
</evidence>
<feature type="transmembrane region" description="Helical" evidence="8">
    <location>
        <begin position="221"/>
        <end position="242"/>
    </location>
</feature>
<dbReference type="GO" id="GO:1990961">
    <property type="term" value="P:xenobiotic detoxification by transmembrane export across the plasma membrane"/>
    <property type="evidence" value="ECO:0007669"/>
    <property type="project" value="InterPro"/>
</dbReference>
<dbReference type="InterPro" id="IPR020846">
    <property type="entry name" value="MFS_dom"/>
</dbReference>
<dbReference type="InterPro" id="IPR004812">
    <property type="entry name" value="Efflux_drug-R_Bcr/CmlA"/>
</dbReference>
<keyword evidence="6 8" id="KW-1133">Transmembrane helix</keyword>
<dbReference type="AlphaFoldDB" id="A0A3B0SRB2"/>
<name>A0A3B0SRB2_9ZZZZ</name>
<dbReference type="PANTHER" id="PTHR23502:SF132">
    <property type="entry name" value="POLYAMINE TRANSPORTER 2-RELATED"/>
    <property type="match status" value="1"/>
</dbReference>
<evidence type="ECO:0000256" key="8">
    <source>
        <dbReference type="SAM" id="Phobius"/>
    </source>
</evidence>
<sequence>MRPDLPPRILAIFLAMLVALTPFSIDTYLPAMPAMATWFDTSVGMVEMTVGAFFMGYAMGQLVGGPLSDHYGRRRVAGPGVIIFFLASVAIILAPNIEMAILGRFIQAFGGGFVTVIAPSVVRDRFSGKEAAKMFALIGIVMMLAPLLAPAVGAVLLKFSDWRMIFVFLAAYSLIGLGIIFFCLPERRKPLSEKLNMAKVRGGFKAVLSHRRAMGYMITQTFSSSVMYLFLTGSSFAYIAYLGVSTDMFPVLFGANIITMMMFNRLNPFLLNIFRPHQLIGAGITIQLLANVVLWGGQVVDLPFIDPRNIYMVVPMVMITVGAAGIIAPNSFACFLEDFKDNSGSATAILGTSQFVIGGILSATLGLLHSDNIIPMTTMMLLSSIISVISYRFLTSRA</sequence>
<feature type="transmembrane region" description="Helical" evidence="8">
    <location>
        <begin position="45"/>
        <end position="64"/>
    </location>
</feature>
<proteinExistence type="inferred from homology"/>
<organism evidence="10">
    <name type="scientific">hydrothermal vent metagenome</name>
    <dbReference type="NCBI Taxonomy" id="652676"/>
    <lineage>
        <taxon>unclassified sequences</taxon>
        <taxon>metagenomes</taxon>
        <taxon>ecological metagenomes</taxon>
    </lineage>
</organism>
<accession>A0A3B0SRB2</accession>
<feature type="transmembrane region" description="Helical" evidence="8">
    <location>
        <begin position="373"/>
        <end position="394"/>
    </location>
</feature>
<evidence type="ECO:0000256" key="5">
    <source>
        <dbReference type="ARBA" id="ARBA00022692"/>
    </source>
</evidence>
<dbReference type="PROSITE" id="PS00216">
    <property type="entry name" value="SUGAR_TRANSPORT_1"/>
    <property type="match status" value="1"/>
</dbReference>
<protein>
    <submittedName>
        <fullName evidence="10">Multidrug resistance transporter, Bcr/CflA family</fullName>
    </submittedName>
</protein>
<keyword evidence="4" id="KW-1003">Cell membrane</keyword>
<dbReference type="Pfam" id="PF07690">
    <property type="entry name" value="MFS_1"/>
    <property type="match status" value="1"/>
</dbReference>
<feature type="transmembrane region" description="Helical" evidence="8">
    <location>
        <begin position="310"/>
        <end position="336"/>
    </location>
</feature>
<dbReference type="EMBL" id="UOEJ01000258">
    <property type="protein sequence ID" value="VAW07040.1"/>
    <property type="molecule type" value="Genomic_DNA"/>
</dbReference>
<feature type="transmembrane region" description="Helical" evidence="8">
    <location>
        <begin position="162"/>
        <end position="184"/>
    </location>
</feature>
<evidence type="ECO:0000256" key="7">
    <source>
        <dbReference type="ARBA" id="ARBA00023136"/>
    </source>
</evidence>
<dbReference type="InterPro" id="IPR005829">
    <property type="entry name" value="Sugar_transporter_CS"/>
</dbReference>
<feature type="transmembrane region" description="Helical" evidence="8">
    <location>
        <begin position="279"/>
        <end position="298"/>
    </location>
</feature>
<reference evidence="10" key="1">
    <citation type="submission" date="2018-06" db="EMBL/GenBank/DDBJ databases">
        <authorList>
            <person name="Zhirakovskaya E."/>
        </authorList>
    </citation>
    <scope>NUCLEOTIDE SEQUENCE</scope>
</reference>
<evidence type="ECO:0000256" key="4">
    <source>
        <dbReference type="ARBA" id="ARBA00022475"/>
    </source>
</evidence>
<dbReference type="InterPro" id="IPR036259">
    <property type="entry name" value="MFS_trans_sf"/>
</dbReference>
<dbReference type="PANTHER" id="PTHR23502">
    <property type="entry name" value="MAJOR FACILITATOR SUPERFAMILY"/>
    <property type="match status" value="1"/>
</dbReference>
<keyword evidence="3" id="KW-0813">Transport</keyword>
<keyword evidence="5 8" id="KW-0812">Transmembrane</keyword>
<feature type="transmembrane region" description="Helical" evidence="8">
    <location>
        <begin position="248"/>
        <end position="267"/>
    </location>
</feature>
<feature type="domain" description="Major facilitator superfamily (MFS) profile" evidence="9">
    <location>
        <begin position="10"/>
        <end position="398"/>
    </location>
</feature>
<dbReference type="PROSITE" id="PS50850">
    <property type="entry name" value="MFS"/>
    <property type="match status" value="1"/>
</dbReference>
<keyword evidence="7 8" id="KW-0472">Membrane</keyword>
<dbReference type="GO" id="GO:0005886">
    <property type="term" value="C:plasma membrane"/>
    <property type="evidence" value="ECO:0007669"/>
    <property type="project" value="UniProtKB-SubCell"/>
</dbReference>
<dbReference type="CDD" id="cd17320">
    <property type="entry name" value="MFS_MdfA_MDR_like"/>
    <property type="match status" value="1"/>
</dbReference>
<evidence type="ECO:0000259" key="9">
    <source>
        <dbReference type="PROSITE" id="PS50850"/>
    </source>
</evidence>
<comment type="subcellular location">
    <subcellularLocation>
        <location evidence="1">Cell membrane</location>
        <topology evidence="1">Multi-pass membrane protein</topology>
    </subcellularLocation>
</comment>
<feature type="transmembrane region" description="Helical" evidence="8">
    <location>
        <begin position="101"/>
        <end position="122"/>
    </location>
</feature>
<feature type="transmembrane region" description="Helical" evidence="8">
    <location>
        <begin position="134"/>
        <end position="156"/>
    </location>
</feature>
<feature type="transmembrane region" description="Helical" evidence="8">
    <location>
        <begin position="348"/>
        <end position="367"/>
    </location>
</feature>
<evidence type="ECO:0000256" key="1">
    <source>
        <dbReference type="ARBA" id="ARBA00004651"/>
    </source>
</evidence>
<dbReference type="NCBIfam" id="TIGR00710">
    <property type="entry name" value="efflux_Bcr_CflA"/>
    <property type="match status" value="1"/>
</dbReference>
<feature type="transmembrane region" description="Helical" evidence="8">
    <location>
        <begin position="76"/>
        <end position="95"/>
    </location>
</feature>
<evidence type="ECO:0000313" key="10">
    <source>
        <dbReference type="EMBL" id="VAW07040.1"/>
    </source>
</evidence>
<dbReference type="InterPro" id="IPR011701">
    <property type="entry name" value="MFS"/>
</dbReference>
<dbReference type="Gene3D" id="1.20.1720.10">
    <property type="entry name" value="Multidrug resistance protein D"/>
    <property type="match status" value="1"/>
</dbReference>
<gene>
    <name evidence="10" type="ORF">MNBD_ALPHA01-510</name>
</gene>
<evidence type="ECO:0000256" key="3">
    <source>
        <dbReference type="ARBA" id="ARBA00022448"/>
    </source>
</evidence>
<dbReference type="GO" id="GO:0042910">
    <property type="term" value="F:xenobiotic transmembrane transporter activity"/>
    <property type="evidence" value="ECO:0007669"/>
    <property type="project" value="InterPro"/>
</dbReference>
<evidence type="ECO:0000256" key="2">
    <source>
        <dbReference type="ARBA" id="ARBA00006236"/>
    </source>
</evidence>
<comment type="similarity">
    <text evidence="2">Belongs to the major facilitator superfamily. Bcr/CmlA family.</text>
</comment>